<dbReference type="RefSeq" id="WP_259626722.1">
    <property type="nucleotide sequence ID" value="NZ_JANYMP010000017.1"/>
</dbReference>
<sequence length="125" mass="12946">MRTTIKSLAAVAAIAVSALVSLAPSAVAEPDKPGAGVSVQAVCPNTNWRDADSRTDHSTGAANIRTGTGTNCTAVGQAQRGHLLDMHCYTEGDGGTWSHVRDTVTGKQGWIKDSLLQNAGSFVHC</sequence>
<gene>
    <name evidence="2" type="ORF">NZH93_30620</name>
</gene>
<name>A0A9X3AHB4_9PSEU</name>
<comment type="caution">
    <text evidence="2">The sequence shown here is derived from an EMBL/GenBank/DDBJ whole genome shotgun (WGS) entry which is preliminary data.</text>
</comment>
<evidence type="ECO:0000313" key="2">
    <source>
        <dbReference type="EMBL" id="MCS7481232.1"/>
    </source>
</evidence>
<evidence type="ECO:0000313" key="3">
    <source>
        <dbReference type="Proteomes" id="UP001141259"/>
    </source>
</evidence>
<reference evidence="2" key="1">
    <citation type="submission" date="2022-08" db="EMBL/GenBank/DDBJ databases">
        <authorList>
            <person name="Tistechok S."/>
            <person name="Samborskyy M."/>
            <person name="Roman I."/>
        </authorList>
    </citation>
    <scope>NUCLEOTIDE SEQUENCE</scope>
    <source>
        <strain evidence="2">DSM 103496</strain>
    </source>
</reference>
<dbReference type="Gene3D" id="2.30.30.40">
    <property type="entry name" value="SH3 Domains"/>
    <property type="match status" value="1"/>
</dbReference>
<dbReference type="EMBL" id="JANYMP010000017">
    <property type="protein sequence ID" value="MCS7481232.1"/>
    <property type="molecule type" value="Genomic_DNA"/>
</dbReference>
<organism evidence="2 3">
    <name type="scientific">Umezawaea endophytica</name>
    <dbReference type="NCBI Taxonomy" id="1654476"/>
    <lineage>
        <taxon>Bacteria</taxon>
        <taxon>Bacillati</taxon>
        <taxon>Actinomycetota</taxon>
        <taxon>Actinomycetes</taxon>
        <taxon>Pseudonocardiales</taxon>
        <taxon>Pseudonocardiaceae</taxon>
        <taxon>Umezawaea</taxon>
    </lineage>
</organism>
<feature type="signal peptide" evidence="1">
    <location>
        <begin position="1"/>
        <end position="28"/>
    </location>
</feature>
<keyword evidence="3" id="KW-1185">Reference proteome</keyword>
<dbReference type="Proteomes" id="UP001141259">
    <property type="component" value="Unassembled WGS sequence"/>
</dbReference>
<evidence type="ECO:0000256" key="1">
    <source>
        <dbReference type="SAM" id="SignalP"/>
    </source>
</evidence>
<keyword evidence="1" id="KW-0732">Signal</keyword>
<dbReference type="AlphaFoldDB" id="A0A9X3AHB4"/>
<accession>A0A9X3AHB4</accession>
<protein>
    <submittedName>
        <fullName evidence="2">SH3 domain-containing protein</fullName>
    </submittedName>
</protein>
<proteinExistence type="predicted"/>
<feature type="chain" id="PRO_5040899162" evidence="1">
    <location>
        <begin position="29"/>
        <end position="125"/>
    </location>
</feature>